<dbReference type="AlphaFoldDB" id="A0A9Y2IB85"/>
<proteinExistence type="predicted"/>
<dbReference type="Proteomes" id="UP001236014">
    <property type="component" value="Chromosome"/>
</dbReference>
<dbReference type="RefSeq" id="WP_285966692.1">
    <property type="nucleotide sequence ID" value="NZ_CP127294.1"/>
</dbReference>
<evidence type="ECO:0000313" key="2">
    <source>
        <dbReference type="Proteomes" id="UP001236014"/>
    </source>
</evidence>
<reference evidence="1 2" key="1">
    <citation type="submission" date="2023-06" db="EMBL/GenBank/DDBJ databases">
        <authorList>
            <person name="Oyuntsetseg B."/>
            <person name="Kim S.B."/>
        </authorList>
    </citation>
    <scope>NUCLEOTIDE SEQUENCE [LARGE SCALE GENOMIC DNA]</scope>
    <source>
        <strain evidence="1 2">2-15</strain>
    </source>
</reference>
<gene>
    <name evidence="1" type="ORF">QRX50_31200</name>
</gene>
<dbReference type="PANTHER" id="PTHR35585">
    <property type="entry name" value="HHE DOMAIN PROTEIN (AFU_ORTHOLOGUE AFUA_4G00730)"/>
    <property type="match status" value="1"/>
</dbReference>
<keyword evidence="2" id="KW-1185">Reference proteome</keyword>
<protein>
    <submittedName>
        <fullName evidence="1">Hemerythrin domain-containing protein</fullName>
    </submittedName>
</protein>
<accession>A0A9Y2IB85</accession>
<dbReference type="PANTHER" id="PTHR35585:SF1">
    <property type="entry name" value="HHE DOMAIN PROTEIN (AFU_ORTHOLOGUE AFUA_4G00730)"/>
    <property type="match status" value="1"/>
</dbReference>
<evidence type="ECO:0000313" key="1">
    <source>
        <dbReference type="EMBL" id="WIX75930.1"/>
    </source>
</evidence>
<name>A0A9Y2IB85_9PSEU</name>
<dbReference type="KEGG" id="acab:QRX50_31200"/>
<organism evidence="1 2">
    <name type="scientific">Amycolatopsis carbonis</name>
    <dbReference type="NCBI Taxonomy" id="715471"/>
    <lineage>
        <taxon>Bacteria</taxon>
        <taxon>Bacillati</taxon>
        <taxon>Actinomycetota</taxon>
        <taxon>Actinomycetes</taxon>
        <taxon>Pseudonocardiales</taxon>
        <taxon>Pseudonocardiaceae</taxon>
        <taxon>Amycolatopsis</taxon>
    </lineage>
</organism>
<dbReference type="EMBL" id="CP127294">
    <property type="protein sequence ID" value="WIX75930.1"/>
    <property type="molecule type" value="Genomic_DNA"/>
</dbReference>
<sequence>MSTDDLASVLTEDHLVLSRICTELETDHTSPENRREVADHLIAQLVRHEVAEEPHLPLGPALCGVDDLMRRLEGLGPQEARFERLLATLIHAVRQHLREAGPAVTGLRNRCPADRLKELGQEVLKARQAADSLPHPAIADRTPPDALLRTGPGFVDRVRAALTAVR</sequence>